<gene>
    <name evidence="2" type="primary">LOC109690184</name>
</gene>
<keyword evidence="1" id="KW-1185">Reference proteome</keyword>
<evidence type="ECO:0000313" key="1">
    <source>
        <dbReference type="Proteomes" id="UP001732720"/>
    </source>
</evidence>
<evidence type="ECO:0000313" key="2">
    <source>
        <dbReference type="RefSeq" id="XP_073915712.1"/>
    </source>
</evidence>
<accession>A0AC58LEY4</accession>
<dbReference type="Proteomes" id="UP001732720">
    <property type="component" value="Chromosome 17"/>
</dbReference>
<sequence>MGCPLPAHFLYMRDKWALRAARRGQRDQESENTSSFRPSIHKHQVQLLVPLTGALRLSSEDAVAGASDLPMPGGLHNCDSRACPRTRAGGDLEACAFKVQVGQLRLYEEDRLTKVVQIIRHPKYNESLSVLGGGDIALLRLEGAVKLSESVYPVSLPDASLTVSSKKICWVTGWGDIRVGEPLPWPFHLQEVKVKVMRNKDCDHTYRFAFPSKHIHQFIKDDMLCAGSSNYGPCPGDSGGPLVCTWVQVGVVSWDNVCSHCSLPAVYTRVMSVTSSIQHYVPQFSGL</sequence>
<reference evidence="2" key="1">
    <citation type="submission" date="2025-08" db="UniProtKB">
        <authorList>
            <consortium name="RefSeq"/>
        </authorList>
    </citation>
    <scope>IDENTIFICATION</scope>
</reference>
<dbReference type="RefSeq" id="XP_073915712.1">
    <property type="nucleotide sequence ID" value="XM_074059611.1"/>
</dbReference>
<proteinExistence type="predicted"/>
<protein>
    <submittedName>
        <fullName evidence="2">Mastin-like isoform X1</fullName>
    </submittedName>
</protein>
<name>A0AC58LEY4_CASCN</name>
<organism evidence="1 2">
    <name type="scientific">Castor canadensis</name>
    <name type="common">American beaver</name>
    <dbReference type="NCBI Taxonomy" id="51338"/>
    <lineage>
        <taxon>Eukaryota</taxon>
        <taxon>Metazoa</taxon>
        <taxon>Chordata</taxon>
        <taxon>Craniata</taxon>
        <taxon>Vertebrata</taxon>
        <taxon>Euteleostomi</taxon>
        <taxon>Mammalia</taxon>
        <taxon>Eutheria</taxon>
        <taxon>Euarchontoglires</taxon>
        <taxon>Glires</taxon>
        <taxon>Rodentia</taxon>
        <taxon>Castorimorpha</taxon>
        <taxon>Castoridae</taxon>
        <taxon>Castor</taxon>
    </lineage>
</organism>